<dbReference type="Proteomes" id="UP000548476">
    <property type="component" value="Unassembled WGS sequence"/>
</dbReference>
<dbReference type="InterPro" id="IPR011990">
    <property type="entry name" value="TPR-like_helical_dom_sf"/>
</dbReference>
<dbReference type="InterPro" id="IPR027417">
    <property type="entry name" value="P-loop_NTPase"/>
</dbReference>
<dbReference type="Gene3D" id="3.40.50.300">
    <property type="entry name" value="P-loop containing nucleotide triphosphate hydrolases"/>
    <property type="match status" value="1"/>
</dbReference>
<gene>
    <name evidence="2" type="ORF">HNR73_006957</name>
</gene>
<dbReference type="PANTHER" id="PTHR46082">
    <property type="entry name" value="ATP/GTP-BINDING PROTEIN-RELATED"/>
    <property type="match status" value="1"/>
</dbReference>
<proteinExistence type="predicted"/>
<dbReference type="SUPFAM" id="SSF48452">
    <property type="entry name" value="TPR-like"/>
    <property type="match status" value="2"/>
</dbReference>
<protein>
    <recommendedName>
        <fullName evidence="4">Tetratricopeptide repeat protein</fullName>
    </recommendedName>
</protein>
<feature type="region of interest" description="Disordered" evidence="1">
    <location>
        <begin position="1"/>
        <end position="21"/>
    </location>
</feature>
<dbReference type="InterPro" id="IPR053137">
    <property type="entry name" value="NLR-like"/>
</dbReference>
<evidence type="ECO:0000313" key="3">
    <source>
        <dbReference type="Proteomes" id="UP000548476"/>
    </source>
</evidence>
<evidence type="ECO:0000256" key="1">
    <source>
        <dbReference type="SAM" id="MobiDB-lite"/>
    </source>
</evidence>
<organism evidence="2 3">
    <name type="scientific">Phytomonospora endophytica</name>
    <dbReference type="NCBI Taxonomy" id="714109"/>
    <lineage>
        <taxon>Bacteria</taxon>
        <taxon>Bacillati</taxon>
        <taxon>Actinomycetota</taxon>
        <taxon>Actinomycetes</taxon>
        <taxon>Micromonosporales</taxon>
        <taxon>Micromonosporaceae</taxon>
        <taxon>Phytomonospora</taxon>
    </lineage>
</organism>
<sequence length="688" mass="73730">MDRAPGALVRHGRSPDDGRWFDPHDAARHSHAWRTPIPWPVRVGVLPAEARCHQHRAVSAPLDQPRDWNRETATTGPVHLVTGPSGVGKTQLVAHYVRTLWDAGDVDLLIWITAASREAILSAYAEAAEIADRGSSALPGAEARARHFLNWARDTHKRWIVVFDDLADAAHLEGLWPTGNPNGRVITTATTVPELPEAPIAIELGGFGEVEAYEFLATSLLHEPELLDEADQLAADLDRLPLALGQAAAYIRDQSITCADYRKRLANADVTHGVVGATSELCAELADDLVPDSIARMLRHLLAYLDGRGFPAAVCVQPVVLHHLGRFAGRPVSAGDVTGALDQLQRLGLLTRDAEFAQIAGPTREAVFARIPAEAHWTVAHVVAEALTTAWPQGDHDDALTRSLRDNATGLRERAGEMLWTPDCHLLLLRLGDSLGTAGFASAATVHFGEMARLALRHLGPDHPRTLASRYRHAGWCGEAGDPAGAAEGFALLLNDRLRTLGPDHPETLDAWTQLALWQARGGDTDGAVENLTVLFEQHARVFGAEHLETLKAGERLAELLGNAQGPDAAVRVLAPLVVAASRTLGPHHPNTLAARHDLANWHGLGGHAAAAVGSLTALLELRERLLGDGHPDTLLTRHDLLNWQGVSGGSALAAEGYAGLVADAKYVLGTGHPQTVAAGECLGYWGE</sequence>
<dbReference type="Pfam" id="PF13374">
    <property type="entry name" value="TPR_10"/>
    <property type="match status" value="1"/>
</dbReference>
<dbReference type="AlphaFoldDB" id="A0A841FZD1"/>
<keyword evidence="3" id="KW-1185">Reference proteome</keyword>
<dbReference type="RefSeq" id="WP_184792100.1">
    <property type="nucleotide sequence ID" value="NZ_BONT01000001.1"/>
</dbReference>
<reference evidence="2 3" key="1">
    <citation type="submission" date="2020-08" db="EMBL/GenBank/DDBJ databases">
        <title>Genomic Encyclopedia of Type Strains, Phase IV (KMG-IV): sequencing the most valuable type-strain genomes for metagenomic binning, comparative biology and taxonomic classification.</title>
        <authorList>
            <person name="Goeker M."/>
        </authorList>
    </citation>
    <scope>NUCLEOTIDE SEQUENCE [LARGE SCALE GENOMIC DNA]</scope>
    <source>
        <strain evidence="2 3">YIM 65646</strain>
    </source>
</reference>
<name>A0A841FZD1_9ACTN</name>
<dbReference type="EMBL" id="JACHGT010000019">
    <property type="protein sequence ID" value="MBB6039068.1"/>
    <property type="molecule type" value="Genomic_DNA"/>
</dbReference>
<dbReference type="Gene3D" id="1.25.40.10">
    <property type="entry name" value="Tetratricopeptide repeat domain"/>
    <property type="match status" value="1"/>
</dbReference>
<evidence type="ECO:0000313" key="2">
    <source>
        <dbReference type="EMBL" id="MBB6039068.1"/>
    </source>
</evidence>
<evidence type="ECO:0008006" key="4">
    <source>
        <dbReference type="Google" id="ProtNLM"/>
    </source>
</evidence>
<comment type="caution">
    <text evidence="2">The sequence shown here is derived from an EMBL/GenBank/DDBJ whole genome shotgun (WGS) entry which is preliminary data.</text>
</comment>
<accession>A0A841FZD1</accession>
<dbReference type="PANTHER" id="PTHR46082:SF6">
    <property type="entry name" value="AAA+ ATPASE DOMAIN-CONTAINING PROTEIN-RELATED"/>
    <property type="match status" value="1"/>
</dbReference>
<dbReference type="SUPFAM" id="SSF52540">
    <property type="entry name" value="P-loop containing nucleoside triphosphate hydrolases"/>
    <property type="match status" value="1"/>
</dbReference>